<dbReference type="PANTHER" id="PTHR33154">
    <property type="entry name" value="TRANSCRIPTIONAL REGULATOR, ARSR FAMILY"/>
    <property type="match status" value="1"/>
</dbReference>
<dbReference type="CDD" id="cd00090">
    <property type="entry name" value="HTH_ARSR"/>
    <property type="match status" value="1"/>
</dbReference>
<gene>
    <name evidence="5" type="ORF">HQ497_09765</name>
</gene>
<keyword evidence="2" id="KW-0238">DNA-binding</keyword>
<dbReference type="InterPro" id="IPR001845">
    <property type="entry name" value="HTH_ArsR_DNA-bd_dom"/>
</dbReference>
<dbReference type="InterPro" id="IPR011991">
    <property type="entry name" value="ArsR-like_HTH"/>
</dbReference>
<keyword evidence="3" id="KW-0804">Transcription</keyword>
<evidence type="ECO:0000256" key="1">
    <source>
        <dbReference type="ARBA" id="ARBA00023015"/>
    </source>
</evidence>
<evidence type="ECO:0000313" key="5">
    <source>
        <dbReference type="EMBL" id="NQV65637.1"/>
    </source>
</evidence>
<dbReference type="SUPFAM" id="SSF46785">
    <property type="entry name" value="Winged helix' DNA-binding domain"/>
    <property type="match status" value="1"/>
</dbReference>
<sequence>MDLVKMQDAAKKASEVMKLLGHSDRLMILCELKAGEQSVGQLTEKIGISQSLVSQHLARMRYEDVVETRREAQAVFYSLKDGPAAILIDTMYNIFCKDL</sequence>
<dbReference type="InterPro" id="IPR051081">
    <property type="entry name" value="HTH_MetalResp_TranReg"/>
</dbReference>
<proteinExistence type="predicted"/>
<name>A0A972VZ14_9GAMM</name>
<dbReference type="EMBL" id="JABMOJ010000363">
    <property type="protein sequence ID" value="NQV65637.1"/>
    <property type="molecule type" value="Genomic_DNA"/>
</dbReference>
<evidence type="ECO:0000256" key="2">
    <source>
        <dbReference type="ARBA" id="ARBA00023125"/>
    </source>
</evidence>
<dbReference type="Pfam" id="PF01022">
    <property type="entry name" value="HTH_5"/>
    <property type="match status" value="1"/>
</dbReference>
<protein>
    <submittedName>
        <fullName evidence="5">Winged helix-turn-helix transcriptional regulator</fullName>
    </submittedName>
</protein>
<evidence type="ECO:0000256" key="3">
    <source>
        <dbReference type="ARBA" id="ARBA00023163"/>
    </source>
</evidence>
<dbReference type="PANTHER" id="PTHR33154:SF28">
    <property type="entry name" value="HTH-TYPE TRANSCRIPTIONAL REGULATOR YGAV-RELATED"/>
    <property type="match status" value="1"/>
</dbReference>
<dbReference type="PRINTS" id="PR00778">
    <property type="entry name" value="HTHARSR"/>
</dbReference>
<evidence type="ECO:0000259" key="4">
    <source>
        <dbReference type="PROSITE" id="PS50987"/>
    </source>
</evidence>
<dbReference type="InterPro" id="IPR036388">
    <property type="entry name" value="WH-like_DNA-bd_sf"/>
</dbReference>
<dbReference type="GO" id="GO:0003700">
    <property type="term" value="F:DNA-binding transcription factor activity"/>
    <property type="evidence" value="ECO:0007669"/>
    <property type="project" value="InterPro"/>
</dbReference>
<dbReference type="Proteomes" id="UP000754644">
    <property type="component" value="Unassembled WGS sequence"/>
</dbReference>
<dbReference type="PROSITE" id="PS50987">
    <property type="entry name" value="HTH_ARSR_2"/>
    <property type="match status" value="1"/>
</dbReference>
<dbReference type="AlphaFoldDB" id="A0A972VZ14"/>
<evidence type="ECO:0000313" key="6">
    <source>
        <dbReference type="Proteomes" id="UP000754644"/>
    </source>
</evidence>
<dbReference type="Gene3D" id="1.10.10.10">
    <property type="entry name" value="Winged helix-like DNA-binding domain superfamily/Winged helix DNA-binding domain"/>
    <property type="match status" value="1"/>
</dbReference>
<keyword evidence="1" id="KW-0805">Transcription regulation</keyword>
<organism evidence="5 6">
    <name type="scientific">SAR86 cluster bacterium</name>
    <dbReference type="NCBI Taxonomy" id="2030880"/>
    <lineage>
        <taxon>Bacteria</taxon>
        <taxon>Pseudomonadati</taxon>
        <taxon>Pseudomonadota</taxon>
        <taxon>Gammaproteobacteria</taxon>
        <taxon>SAR86 cluster</taxon>
    </lineage>
</organism>
<dbReference type="InterPro" id="IPR036390">
    <property type="entry name" value="WH_DNA-bd_sf"/>
</dbReference>
<comment type="caution">
    <text evidence="5">The sequence shown here is derived from an EMBL/GenBank/DDBJ whole genome shotgun (WGS) entry which is preliminary data.</text>
</comment>
<accession>A0A972VZ14</accession>
<dbReference type="SMART" id="SM00418">
    <property type="entry name" value="HTH_ARSR"/>
    <property type="match status" value="1"/>
</dbReference>
<dbReference type="NCBIfam" id="NF033788">
    <property type="entry name" value="HTH_metalloreg"/>
    <property type="match status" value="1"/>
</dbReference>
<feature type="domain" description="HTH arsR-type" evidence="4">
    <location>
        <begin position="5"/>
        <end position="99"/>
    </location>
</feature>
<reference evidence="5" key="1">
    <citation type="submission" date="2020-05" db="EMBL/GenBank/DDBJ databases">
        <title>Sulfur intermediates as new biogeochemical hubs in an aquatic model microbial ecosystem.</title>
        <authorList>
            <person name="Vigneron A."/>
        </authorList>
    </citation>
    <scope>NUCLEOTIDE SEQUENCE</scope>
    <source>
        <strain evidence="5">Bin.250</strain>
    </source>
</reference>
<dbReference type="GO" id="GO:0003677">
    <property type="term" value="F:DNA binding"/>
    <property type="evidence" value="ECO:0007669"/>
    <property type="project" value="UniProtKB-KW"/>
</dbReference>